<evidence type="ECO:0000313" key="6">
    <source>
        <dbReference type="Proteomes" id="UP000256679"/>
    </source>
</evidence>
<dbReference type="AlphaFoldDB" id="A0A1N6UUP0"/>
<keyword evidence="1 2" id="KW-0597">Phosphoprotein</keyword>
<dbReference type="Proteomes" id="UP000323956">
    <property type="component" value="Unassembled WGS sequence"/>
</dbReference>
<evidence type="ECO:0000256" key="1">
    <source>
        <dbReference type="ARBA" id="ARBA00022553"/>
    </source>
</evidence>
<feature type="modified residue" description="4-aspartylphosphate" evidence="2">
    <location>
        <position position="55"/>
    </location>
</feature>
<dbReference type="SMART" id="SM00448">
    <property type="entry name" value="REC"/>
    <property type="match status" value="1"/>
</dbReference>
<dbReference type="OrthoDB" id="9801602at2"/>
<sequence>MTATVDVLLIEDEPSIAEAVRFILSREGWRCEQWPEGSGALQRIRGLAPRMVILDVMLPGRSGAEVLADLRADPDLRALPVLLLSARGMANLPQGADRTLAKPFANADLRAMVRELLDAGQGAAGQ</sequence>
<keyword evidence="6" id="KW-1185">Reference proteome</keyword>
<organism evidence="5 7">
    <name type="scientific">Paracoccus thiocyanatus</name>
    <dbReference type="NCBI Taxonomy" id="34006"/>
    <lineage>
        <taxon>Bacteria</taxon>
        <taxon>Pseudomonadati</taxon>
        <taxon>Pseudomonadota</taxon>
        <taxon>Alphaproteobacteria</taxon>
        <taxon>Rhodobacterales</taxon>
        <taxon>Paracoccaceae</taxon>
        <taxon>Paracoccus</taxon>
    </lineage>
</organism>
<dbReference type="GO" id="GO:0000160">
    <property type="term" value="P:phosphorelay signal transduction system"/>
    <property type="evidence" value="ECO:0007669"/>
    <property type="project" value="InterPro"/>
</dbReference>
<dbReference type="Gene3D" id="3.40.50.2300">
    <property type="match status" value="1"/>
</dbReference>
<reference evidence="4 6" key="2">
    <citation type="submission" date="2018-05" db="EMBL/GenBank/DDBJ databases">
        <title>Whole genome sequencing of Paracoccus thiocyanatus SST.</title>
        <authorList>
            <person name="Ghosh W."/>
            <person name="Rameez M.J."/>
            <person name="Roy C."/>
        </authorList>
    </citation>
    <scope>NUCLEOTIDE SEQUENCE [LARGE SCALE GENOMIC DNA]</scope>
    <source>
        <strain evidence="4 6">SST</strain>
    </source>
</reference>
<dbReference type="PANTHER" id="PTHR44591">
    <property type="entry name" value="STRESS RESPONSE REGULATOR PROTEIN 1"/>
    <property type="match status" value="1"/>
</dbReference>
<evidence type="ECO:0000259" key="3">
    <source>
        <dbReference type="PROSITE" id="PS50110"/>
    </source>
</evidence>
<proteinExistence type="predicted"/>
<dbReference type="InterPro" id="IPR001789">
    <property type="entry name" value="Sig_transdc_resp-reg_receiver"/>
</dbReference>
<evidence type="ECO:0000313" key="7">
    <source>
        <dbReference type="Proteomes" id="UP000323956"/>
    </source>
</evidence>
<gene>
    <name evidence="4" type="ORF">DIE28_14215</name>
    <name evidence="5" type="ORF">SAMN05421641_11238</name>
</gene>
<feature type="domain" description="Response regulatory" evidence="3">
    <location>
        <begin position="6"/>
        <end position="117"/>
    </location>
</feature>
<evidence type="ECO:0000313" key="5">
    <source>
        <dbReference type="EMBL" id="SIQ69354.1"/>
    </source>
</evidence>
<dbReference type="PROSITE" id="PS50110">
    <property type="entry name" value="RESPONSE_REGULATORY"/>
    <property type="match status" value="1"/>
</dbReference>
<dbReference type="EMBL" id="FTMK01000012">
    <property type="protein sequence ID" value="SIQ69354.1"/>
    <property type="molecule type" value="Genomic_DNA"/>
</dbReference>
<name>A0A1N6UUP0_9RHOB</name>
<dbReference type="InterPro" id="IPR050595">
    <property type="entry name" value="Bact_response_regulator"/>
</dbReference>
<dbReference type="Pfam" id="PF00072">
    <property type="entry name" value="Response_reg"/>
    <property type="match status" value="1"/>
</dbReference>
<dbReference type="InterPro" id="IPR011006">
    <property type="entry name" value="CheY-like_superfamily"/>
</dbReference>
<dbReference type="SUPFAM" id="SSF52172">
    <property type="entry name" value="CheY-like"/>
    <property type="match status" value="1"/>
</dbReference>
<evidence type="ECO:0000256" key="2">
    <source>
        <dbReference type="PROSITE-ProRule" id="PRU00169"/>
    </source>
</evidence>
<accession>A0A1N6UUP0</accession>
<dbReference type="PANTHER" id="PTHR44591:SF3">
    <property type="entry name" value="RESPONSE REGULATORY DOMAIN-CONTAINING PROTEIN"/>
    <property type="match status" value="1"/>
</dbReference>
<protein>
    <submittedName>
        <fullName evidence="5">Response regulator receiver domain-containing protein</fullName>
    </submittedName>
    <submittedName>
        <fullName evidence="4">Two-component system response regulator</fullName>
    </submittedName>
</protein>
<dbReference type="Proteomes" id="UP000256679">
    <property type="component" value="Unassembled WGS sequence"/>
</dbReference>
<dbReference type="RefSeq" id="WP_115756620.1">
    <property type="nucleotide sequence ID" value="NZ_FTMK01000012.1"/>
</dbReference>
<reference evidence="5 7" key="1">
    <citation type="submission" date="2017-01" db="EMBL/GenBank/DDBJ databases">
        <authorList>
            <person name="Varghese N."/>
            <person name="Submissions S."/>
        </authorList>
    </citation>
    <scope>NUCLEOTIDE SEQUENCE [LARGE SCALE GENOMIC DNA]</scope>
    <source>
        <strain evidence="5 7">ATCC 700171</strain>
    </source>
</reference>
<dbReference type="EMBL" id="QFCQ01000099">
    <property type="protein sequence ID" value="RDW12351.1"/>
    <property type="molecule type" value="Genomic_DNA"/>
</dbReference>
<evidence type="ECO:0000313" key="4">
    <source>
        <dbReference type="EMBL" id="RDW12351.1"/>
    </source>
</evidence>